<proteinExistence type="inferred from homology"/>
<comment type="caution">
    <text evidence="9">The sequence shown here is derived from an EMBL/GenBank/DDBJ whole genome shotgun (WGS) entry which is preliminary data.</text>
</comment>
<gene>
    <name evidence="9" type="ORF">GCM10011309_00350</name>
</gene>
<dbReference type="Pfam" id="PF02586">
    <property type="entry name" value="SRAP"/>
    <property type="match status" value="1"/>
</dbReference>
<dbReference type="InterPro" id="IPR003738">
    <property type="entry name" value="SRAP"/>
</dbReference>
<keyword evidence="3" id="KW-0227">DNA damage</keyword>
<keyword evidence="10" id="KW-1185">Reference proteome</keyword>
<reference evidence="9 10" key="1">
    <citation type="journal article" date="2014" name="Int. J. Syst. Evol. Microbiol.">
        <title>Complete genome sequence of Corynebacterium casei LMG S-19264T (=DSM 44701T), isolated from a smear-ripened cheese.</title>
        <authorList>
            <consortium name="US DOE Joint Genome Institute (JGI-PGF)"/>
            <person name="Walter F."/>
            <person name="Albersmeier A."/>
            <person name="Kalinowski J."/>
            <person name="Ruckert C."/>
        </authorList>
    </citation>
    <scope>NUCLEOTIDE SEQUENCE [LARGE SCALE GENOMIC DNA]</scope>
    <source>
        <strain evidence="9 10">KCTC 23968</strain>
    </source>
</reference>
<sequence>MCGRYTLAGNLDQIAARFGAETSHDGLWDWEPKYNIAPGAVVPVIAFNGEKDRTVVPMRWGLHPSWRKEPPEGRPLFNARVETAKEKPSFRTPYKRRRALIPTSGWYEWERVEMPDGKEMKQPHFIFEDSEDVGTDIFAFAGLWERWRVDEGIELLSCTILTTPALGDVKHLHHRMPVRLPENRWDEWLDWEANPDFTLMSKLDGADLGHYEVDRAVGNARNEGADLIKPYVAL</sequence>
<dbReference type="Gene3D" id="3.90.1680.10">
    <property type="entry name" value="SOS response associated peptidase-like"/>
    <property type="match status" value="1"/>
</dbReference>
<evidence type="ECO:0000313" key="10">
    <source>
        <dbReference type="Proteomes" id="UP000600865"/>
    </source>
</evidence>
<keyword evidence="4 8" id="KW-0378">Hydrolase</keyword>
<evidence type="ECO:0000256" key="4">
    <source>
        <dbReference type="ARBA" id="ARBA00022801"/>
    </source>
</evidence>
<dbReference type="AlphaFoldDB" id="A0A918KAP5"/>
<accession>A0A918KAP5</accession>
<keyword evidence="5" id="KW-0190">Covalent protein-DNA linkage</keyword>
<dbReference type="Proteomes" id="UP000600865">
    <property type="component" value="Unassembled WGS sequence"/>
</dbReference>
<dbReference type="EC" id="3.4.-.-" evidence="8"/>
<organism evidence="9 10">
    <name type="scientific">Litorimonas cladophorae</name>
    <dbReference type="NCBI Taxonomy" id="1220491"/>
    <lineage>
        <taxon>Bacteria</taxon>
        <taxon>Pseudomonadati</taxon>
        <taxon>Pseudomonadota</taxon>
        <taxon>Alphaproteobacteria</taxon>
        <taxon>Maricaulales</taxon>
        <taxon>Robiginitomaculaceae</taxon>
    </lineage>
</organism>
<dbReference type="GO" id="GO:0003697">
    <property type="term" value="F:single-stranded DNA binding"/>
    <property type="evidence" value="ECO:0007669"/>
    <property type="project" value="InterPro"/>
</dbReference>
<dbReference type="GO" id="GO:0016829">
    <property type="term" value="F:lyase activity"/>
    <property type="evidence" value="ECO:0007669"/>
    <property type="project" value="UniProtKB-KW"/>
</dbReference>
<dbReference type="GO" id="GO:0106300">
    <property type="term" value="P:protein-DNA covalent cross-linking repair"/>
    <property type="evidence" value="ECO:0007669"/>
    <property type="project" value="InterPro"/>
</dbReference>
<evidence type="ECO:0000256" key="6">
    <source>
        <dbReference type="ARBA" id="ARBA00023125"/>
    </source>
</evidence>
<evidence type="ECO:0000256" key="8">
    <source>
        <dbReference type="RuleBase" id="RU364100"/>
    </source>
</evidence>
<evidence type="ECO:0000256" key="1">
    <source>
        <dbReference type="ARBA" id="ARBA00008136"/>
    </source>
</evidence>
<dbReference type="PANTHER" id="PTHR13604">
    <property type="entry name" value="DC12-RELATED"/>
    <property type="match status" value="1"/>
</dbReference>
<evidence type="ECO:0000256" key="7">
    <source>
        <dbReference type="ARBA" id="ARBA00023239"/>
    </source>
</evidence>
<keyword evidence="2 8" id="KW-0645">Protease</keyword>
<protein>
    <recommendedName>
        <fullName evidence="8">Abasic site processing protein</fullName>
        <ecNumber evidence="8">3.4.-.-</ecNumber>
    </recommendedName>
</protein>
<dbReference type="SUPFAM" id="SSF143081">
    <property type="entry name" value="BB1717-like"/>
    <property type="match status" value="1"/>
</dbReference>
<name>A0A918KAP5_9PROT</name>
<dbReference type="GO" id="GO:0006508">
    <property type="term" value="P:proteolysis"/>
    <property type="evidence" value="ECO:0007669"/>
    <property type="project" value="UniProtKB-KW"/>
</dbReference>
<keyword evidence="7" id="KW-0456">Lyase</keyword>
<dbReference type="PANTHER" id="PTHR13604:SF0">
    <property type="entry name" value="ABASIC SITE PROCESSING PROTEIN HMCES"/>
    <property type="match status" value="1"/>
</dbReference>
<dbReference type="EMBL" id="BMYV01000001">
    <property type="protein sequence ID" value="GGX55666.1"/>
    <property type="molecule type" value="Genomic_DNA"/>
</dbReference>
<evidence type="ECO:0000313" key="9">
    <source>
        <dbReference type="EMBL" id="GGX55666.1"/>
    </source>
</evidence>
<dbReference type="GO" id="GO:0008233">
    <property type="term" value="F:peptidase activity"/>
    <property type="evidence" value="ECO:0007669"/>
    <property type="project" value="UniProtKB-KW"/>
</dbReference>
<dbReference type="RefSeq" id="WP_189579708.1">
    <property type="nucleotide sequence ID" value="NZ_BMYV01000001.1"/>
</dbReference>
<keyword evidence="6" id="KW-0238">DNA-binding</keyword>
<evidence type="ECO:0000256" key="3">
    <source>
        <dbReference type="ARBA" id="ARBA00022763"/>
    </source>
</evidence>
<evidence type="ECO:0000256" key="5">
    <source>
        <dbReference type="ARBA" id="ARBA00023124"/>
    </source>
</evidence>
<evidence type="ECO:0000256" key="2">
    <source>
        <dbReference type="ARBA" id="ARBA00022670"/>
    </source>
</evidence>
<dbReference type="InterPro" id="IPR036590">
    <property type="entry name" value="SRAP-like"/>
</dbReference>
<comment type="similarity">
    <text evidence="1 8">Belongs to the SOS response-associated peptidase family.</text>
</comment>